<accession>A0A6P1BFE6</accession>
<dbReference type="RefSeq" id="WP_163154319.1">
    <property type="nucleotide sequence ID" value="NZ_VKHP01000051.1"/>
</dbReference>
<name>A0A6P1BFE6_9BRAD</name>
<gene>
    <name evidence="2" type="ORF">FNJ47_15270</name>
</gene>
<protein>
    <submittedName>
        <fullName evidence="2">Uncharacterized protein</fullName>
    </submittedName>
</protein>
<sequence>MTRANDRFEHRPAAPAATRRAVAAHGPLGPVLESLAGILRESAGLVRNVAGLGIVLVLDTTPPKRRPVARPLPAPDTTNIIRFPAHRSAKSRK</sequence>
<feature type="region of interest" description="Disordered" evidence="1">
    <location>
        <begin position="1"/>
        <end position="21"/>
    </location>
</feature>
<proteinExistence type="predicted"/>
<evidence type="ECO:0000313" key="3">
    <source>
        <dbReference type="Proteomes" id="UP000468531"/>
    </source>
</evidence>
<feature type="compositionally biased region" description="Basic and acidic residues" evidence="1">
    <location>
        <begin position="1"/>
        <end position="12"/>
    </location>
</feature>
<evidence type="ECO:0000256" key="1">
    <source>
        <dbReference type="SAM" id="MobiDB-lite"/>
    </source>
</evidence>
<reference evidence="2 3" key="1">
    <citation type="journal article" date="2020" name="Arch. Microbiol.">
        <title>Bradyrhizobium uaiense sp. nov., a new highly efficient cowpea symbiont.</title>
        <authorList>
            <person name="Cabral Michel D."/>
            <person name="Azarias Guimaraes A."/>
            <person name="Martins da Costa E."/>
            <person name="Soares de Carvalho T."/>
            <person name="Balsanelli E."/>
            <person name="Willems A."/>
            <person name="Maltempi de Souza E."/>
            <person name="de Souza Moreira F.M."/>
        </authorList>
    </citation>
    <scope>NUCLEOTIDE SEQUENCE [LARGE SCALE GENOMIC DNA]</scope>
    <source>
        <strain evidence="2 3">UFLA 03-164</strain>
    </source>
</reference>
<keyword evidence="3" id="KW-1185">Reference proteome</keyword>
<dbReference type="EMBL" id="VKHP01000051">
    <property type="protein sequence ID" value="NEU97158.1"/>
    <property type="molecule type" value="Genomic_DNA"/>
</dbReference>
<comment type="caution">
    <text evidence="2">The sequence shown here is derived from an EMBL/GenBank/DDBJ whole genome shotgun (WGS) entry which is preliminary data.</text>
</comment>
<dbReference type="Proteomes" id="UP000468531">
    <property type="component" value="Unassembled WGS sequence"/>
</dbReference>
<evidence type="ECO:0000313" key="2">
    <source>
        <dbReference type="EMBL" id="NEU97158.1"/>
    </source>
</evidence>
<organism evidence="2 3">
    <name type="scientific">Bradyrhizobium uaiense</name>
    <dbReference type="NCBI Taxonomy" id="2594946"/>
    <lineage>
        <taxon>Bacteria</taxon>
        <taxon>Pseudomonadati</taxon>
        <taxon>Pseudomonadota</taxon>
        <taxon>Alphaproteobacteria</taxon>
        <taxon>Hyphomicrobiales</taxon>
        <taxon>Nitrobacteraceae</taxon>
        <taxon>Bradyrhizobium</taxon>
    </lineage>
</organism>
<dbReference type="AlphaFoldDB" id="A0A6P1BFE6"/>